<organism evidence="2 3">
    <name type="scientific">Pseudocercospora eumusae</name>
    <dbReference type="NCBI Taxonomy" id="321146"/>
    <lineage>
        <taxon>Eukaryota</taxon>
        <taxon>Fungi</taxon>
        <taxon>Dikarya</taxon>
        <taxon>Ascomycota</taxon>
        <taxon>Pezizomycotina</taxon>
        <taxon>Dothideomycetes</taxon>
        <taxon>Dothideomycetidae</taxon>
        <taxon>Mycosphaerellales</taxon>
        <taxon>Mycosphaerellaceae</taxon>
        <taxon>Pseudocercospora</taxon>
    </lineage>
</organism>
<feature type="region of interest" description="Disordered" evidence="1">
    <location>
        <begin position="1"/>
        <end position="43"/>
    </location>
</feature>
<dbReference type="OrthoDB" id="3649374at2759"/>
<protein>
    <submittedName>
        <fullName evidence="2">Uncharacterized protein</fullName>
    </submittedName>
</protein>
<accession>A0A139HM10</accession>
<dbReference type="EMBL" id="LFZN01000030">
    <property type="protein sequence ID" value="KXT03545.1"/>
    <property type="molecule type" value="Genomic_DNA"/>
</dbReference>
<dbReference type="Proteomes" id="UP000070133">
    <property type="component" value="Unassembled WGS sequence"/>
</dbReference>
<evidence type="ECO:0000256" key="1">
    <source>
        <dbReference type="SAM" id="MobiDB-lite"/>
    </source>
</evidence>
<sequence>MTPLKTNPAPPMQPLAQAAPATAPAVNGAEREEKAKEPKILSKKPASFAQKVIAKQNATAAKNISHRPIVSSPLRAGITA</sequence>
<proteinExistence type="predicted"/>
<feature type="compositionally biased region" description="Low complexity" evidence="1">
    <location>
        <begin position="14"/>
        <end position="25"/>
    </location>
</feature>
<dbReference type="AlphaFoldDB" id="A0A139HM10"/>
<feature type="compositionally biased region" description="Basic and acidic residues" evidence="1">
    <location>
        <begin position="29"/>
        <end position="40"/>
    </location>
</feature>
<keyword evidence="3" id="KW-1185">Reference proteome</keyword>
<name>A0A139HM10_9PEZI</name>
<evidence type="ECO:0000313" key="2">
    <source>
        <dbReference type="EMBL" id="KXT03545.1"/>
    </source>
</evidence>
<feature type="region of interest" description="Disordered" evidence="1">
    <location>
        <begin position="58"/>
        <end position="80"/>
    </location>
</feature>
<comment type="caution">
    <text evidence="2">The sequence shown here is derived from an EMBL/GenBank/DDBJ whole genome shotgun (WGS) entry which is preliminary data.</text>
</comment>
<gene>
    <name evidence="2" type="ORF">AC578_1538</name>
</gene>
<reference evidence="2 3" key="1">
    <citation type="submission" date="2015-07" db="EMBL/GenBank/DDBJ databases">
        <title>Comparative genomics of the Sigatoka disease complex on banana suggests a link between parallel evolutionary changes in Pseudocercospora fijiensis and Pseudocercospora eumusae and increased virulence on the banana host.</title>
        <authorList>
            <person name="Chang T.-C."/>
            <person name="Salvucci A."/>
            <person name="Crous P.W."/>
            <person name="Stergiopoulos I."/>
        </authorList>
    </citation>
    <scope>NUCLEOTIDE SEQUENCE [LARGE SCALE GENOMIC DNA]</scope>
    <source>
        <strain evidence="2 3">CBS 114824</strain>
    </source>
</reference>
<evidence type="ECO:0000313" key="3">
    <source>
        <dbReference type="Proteomes" id="UP000070133"/>
    </source>
</evidence>